<reference evidence="7" key="1">
    <citation type="submission" date="2021-01" db="UniProtKB">
        <authorList>
            <consortium name="EnsemblMetazoa"/>
        </authorList>
    </citation>
    <scope>IDENTIFICATION</scope>
</reference>
<dbReference type="Gene3D" id="1.20.1250.20">
    <property type="entry name" value="MFS general substrate transporter like domains"/>
    <property type="match status" value="1"/>
</dbReference>
<organism evidence="7 8">
    <name type="scientific">Clytia hemisphaerica</name>
    <dbReference type="NCBI Taxonomy" id="252671"/>
    <lineage>
        <taxon>Eukaryota</taxon>
        <taxon>Metazoa</taxon>
        <taxon>Cnidaria</taxon>
        <taxon>Hydrozoa</taxon>
        <taxon>Hydroidolina</taxon>
        <taxon>Leptothecata</taxon>
        <taxon>Obeliida</taxon>
        <taxon>Clytiidae</taxon>
        <taxon>Clytia</taxon>
    </lineage>
</organism>
<evidence type="ECO:0000256" key="4">
    <source>
        <dbReference type="ARBA" id="ARBA00023136"/>
    </source>
</evidence>
<dbReference type="GeneID" id="136803627"/>
<dbReference type="AlphaFoldDB" id="A0A7M5WZI8"/>
<feature type="transmembrane region" description="Helical" evidence="6">
    <location>
        <begin position="470"/>
        <end position="491"/>
    </location>
</feature>
<keyword evidence="8" id="KW-1185">Reference proteome</keyword>
<feature type="transmembrane region" description="Helical" evidence="6">
    <location>
        <begin position="12"/>
        <end position="30"/>
    </location>
</feature>
<dbReference type="PANTHER" id="PTHR23507">
    <property type="entry name" value="ZGC:174356"/>
    <property type="match status" value="1"/>
</dbReference>
<dbReference type="GO" id="GO:0022857">
    <property type="term" value="F:transmembrane transporter activity"/>
    <property type="evidence" value="ECO:0007669"/>
    <property type="project" value="InterPro"/>
</dbReference>
<dbReference type="PANTHER" id="PTHR23507:SF1">
    <property type="entry name" value="FI18259P1-RELATED"/>
    <property type="match status" value="1"/>
</dbReference>
<feature type="transmembrane region" description="Helical" evidence="6">
    <location>
        <begin position="438"/>
        <end position="458"/>
    </location>
</feature>
<dbReference type="RefSeq" id="XP_066916457.1">
    <property type="nucleotide sequence ID" value="XM_067060356.1"/>
</dbReference>
<feature type="compositionally biased region" description="Low complexity" evidence="5">
    <location>
        <begin position="248"/>
        <end position="278"/>
    </location>
</feature>
<protein>
    <recommendedName>
        <fullName evidence="9">Solute carrier family 46 member 3</fullName>
    </recommendedName>
</protein>
<evidence type="ECO:0008006" key="9">
    <source>
        <dbReference type="Google" id="ProtNLM"/>
    </source>
</evidence>
<feature type="transmembrane region" description="Helical" evidence="6">
    <location>
        <begin position="123"/>
        <end position="149"/>
    </location>
</feature>
<keyword evidence="2 6" id="KW-0812">Transmembrane</keyword>
<evidence type="ECO:0000256" key="3">
    <source>
        <dbReference type="ARBA" id="ARBA00022989"/>
    </source>
</evidence>
<feature type="region of interest" description="Disordered" evidence="5">
    <location>
        <begin position="224"/>
        <end position="282"/>
    </location>
</feature>
<dbReference type="Proteomes" id="UP000594262">
    <property type="component" value="Unplaced"/>
</dbReference>
<evidence type="ECO:0000256" key="2">
    <source>
        <dbReference type="ARBA" id="ARBA00022692"/>
    </source>
</evidence>
<comment type="subcellular location">
    <subcellularLocation>
        <location evidence="1">Membrane</location>
        <topology evidence="1">Multi-pass membrane protein</topology>
    </subcellularLocation>
</comment>
<proteinExistence type="predicted"/>
<accession>A0A7M5WZI8</accession>
<dbReference type="InterPro" id="IPR036259">
    <property type="entry name" value="MFS_trans_sf"/>
</dbReference>
<feature type="transmembrane region" description="Helical" evidence="6">
    <location>
        <begin position="382"/>
        <end position="401"/>
    </location>
</feature>
<feature type="transmembrane region" description="Helical" evidence="6">
    <location>
        <begin position="95"/>
        <end position="117"/>
    </location>
</feature>
<dbReference type="InterPro" id="IPR011701">
    <property type="entry name" value="MFS"/>
</dbReference>
<feature type="transmembrane region" description="Helical" evidence="6">
    <location>
        <begin position="64"/>
        <end position="83"/>
    </location>
</feature>
<feature type="transmembrane region" description="Helical" evidence="6">
    <location>
        <begin position="351"/>
        <end position="370"/>
    </location>
</feature>
<feature type="transmembrane region" description="Helical" evidence="6">
    <location>
        <begin position="161"/>
        <end position="183"/>
    </location>
</feature>
<feature type="compositionally biased region" description="Basic and acidic residues" evidence="5">
    <location>
        <begin position="224"/>
        <end position="238"/>
    </location>
</feature>
<evidence type="ECO:0000256" key="1">
    <source>
        <dbReference type="ARBA" id="ARBA00004141"/>
    </source>
</evidence>
<evidence type="ECO:0000313" key="7">
    <source>
        <dbReference type="EnsemblMetazoa" id="CLYHEMP015403.1"/>
    </source>
</evidence>
<keyword evidence="4 6" id="KW-0472">Membrane</keyword>
<dbReference type="SUPFAM" id="SSF103473">
    <property type="entry name" value="MFS general substrate transporter"/>
    <property type="match status" value="1"/>
</dbReference>
<evidence type="ECO:0000313" key="8">
    <source>
        <dbReference type="Proteomes" id="UP000594262"/>
    </source>
</evidence>
<evidence type="ECO:0000256" key="6">
    <source>
        <dbReference type="SAM" id="Phobius"/>
    </source>
</evidence>
<dbReference type="OrthoDB" id="3026777at2759"/>
<dbReference type="Pfam" id="PF07690">
    <property type="entry name" value="MFS_1"/>
    <property type="match status" value="1"/>
</dbReference>
<dbReference type="GO" id="GO:0016020">
    <property type="term" value="C:membrane"/>
    <property type="evidence" value="ECO:0007669"/>
    <property type="project" value="UniProtKB-SubCell"/>
</dbReference>
<keyword evidence="3 6" id="KW-1133">Transmembrane helix</keyword>
<name>A0A7M5WZI8_9CNID</name>
<feature type="transmembrane region" description="Helical" evidence="6">
    <location>
        <begin position="189"/>
        <end position="213"/>
    </location>
</feature>
<sequence>MLKKITSEPIIFLYATVYMINLSILPQLVLQKVCLQKHYGNSTLCGEKSGLAITQEMKKETSHWWFAILASSQIPAIFTVLIWGPISDAIGRKKAMLLIPIMSILQNIVFLLCSYYINSSIIYLCFGMFLACFFGEFPGVLALSCAFIADVTAGLKAKSRVTRMALIDCAVNLAGLPAGLFAGQLLKHLGFTAVFGLSIGINLLLLAYIIFLLPDPRALQKVPKGKELKESTSSENKKLVPASATNESISDNSSNVSSNIDRVPDSSNDSSSESASESPPQLDKKPITCDLFKPHKQIYLVYNLLSCKERRHLILPPLFAFSFVIYAFIGELTITSLYLKSDPLAFTPDYIGYYYASQAVIRSLGILLVTQFAYRVLKASDVNVLLFGIATQIMCYVLIGFSRDTLSVFMANIIGFGLTVALSLSRSYTSKHVPPEQVGTLMAAFESIDALSFTTNLMSIEVYNATLDRYSGAVFLFLAGCSSVGFCITVANKIYLKRIRNELNSEMNEALNENFRTSDA</sequence>
<evidence type="ECO:0000256" key="5">
    <source>
        <dbReference type="SAM" id="MobiDB-lite"/>
    </source>
</evidence>
<feature type="transmembrane region" description="Helical" evidence="6">
    <location>
        <begin position="407"/>
        <end position="426"/>
    </location>
</feature>
<dbReference type="EnsemblMetazoa" id="CLYHEMT015403.1">
    <property type="protein sequence ID" value="CLYHEMP015403.1"/>
    <property type="gene ID" value="CLYHEMG015403"/>
</dbReference>
<feature type="transmembrane region" description="Helical" evidence="6">
    <location>
        <begin position="318"/>
        <end position="339"/>
    </location>
</feature>